<proteinExistence type="predicted"/>
<dbReference type="EMBL" id="GBRH01206854">
    <property type="protein sequence ID" value="JAD91041.1"/>
    <property type="molecule type" value="Transcribed_RNA"/>
</dbReference>
<evidence type="ECO:0000313" key="1">
    <source>
        <dbReference type="EMBL" id="JAD91041.1"/>
    </source>
</evidence>
<protein>
    <submittedName>
        <fullName evidence="1">Uncharacterized protein</fullName>
    </submittedName>
</protein>
<accession>A0A0A9DTD6</accession>
<organism evidence="1">
    <name type="scientific">Arundo donax</name>
    <name type="common">Giant reed</name>
    <name type="synonym">Donax arundinaceus</name>
    <dbReference type="NCBI Taxonomy" id="35708"/>
    <lineage>
        <taxon>Eukaryota</taxon>
        <taxon>Viridiplantae</taxon>
        <taxon>Streptophyta</taxon>
        <taxon>Embryophyta</taxon>
        <taxon>Tracheophyta</taxon>
        <taxon>Spermatophyta</taxon>
        <taxon>Magnoliopsida</taxon>
        <taxon>Liliopsida</taxon>
        <taxon>Poales</taxon>
        <taxon>Poaceae</taxon>
        <taxon>PACMAD clade</taxon>
        <taxon>Arundinoideae</taxon>
        <taxon>Arundineae</taxon>
        <taxon>Arundo</taxon>
    </lineage>
</organism>
<reference evidence="1" key="1">
    <citation type="submission" date="2014-09" db="EMBL/GenBank/DDBJ databases">
        <authorList>
            <person name="Magalhaes I.L.F."/>
            <person name="Oliveira U."/>
            <person name="Santos F.R."/>
            <person name="Vidigal T.H.D.A."/>
            <person name="Brescovit A.D."/>
            <person name="Santos A.J."/>
        </authorList>
    </citation>
    <scope>NUCLEOTIDE SEQUENCE</scope>
    <source>
        <tissue evidence="1">Shoot tissue taken approximately 20 cm above the soil surface</tissue>
    </source>
</reference>
<sequence length="129" mass="14395">MCCKRLARIARSLEAKSLTIVGKTLVLNWSAGSQEPIFNKTVKAGAAAEPNSRAEANTGRSFFTTISRGSCSAIFGSFRKKLSFSTLSFKLRTSMNWMVSTNLFWKNSLLSIRFEGFNLREGVELKSLW</sequence>
<reference evidence="1" key="2">
    <citation type="journal article" date="2015" name="Data Brief">
        <title>Shoot transcriptome of the giant reed, Arundo donax.</title>
        <authorList>
            <person name="Barrero R.A."/>
            <person name="Guerrero F.D."/>
            <person name="Moolhuijzen P."/>
            <person name="Goolsby J.A."/>
            <person name="Tidwell J."/>
            <person name="Bellgard S.E."/>
            <person name="Bellgard M.I."/>
        </authorList>
    </citation>
    <scope>NUCLEOTIDE SEQUENCE</scope>
    <source>
        <tissue evidence="1">Shoot tissue taken approximately 20 cm above the soil surface</tissue>
    </source>
</reference>
<name>A0A0A9DTD6_ARUDO</name>
<dbReference type="AlphaFoldDB" id="A0A0A9DTD6"/>